<dbReference type="InterPro" id="IPR036705">
    <property type="entry name" value="Ribosyl_crysJ1_sf"/>
</dbReference>
<dbReference type="PANTHER" id="PTHR16222:SF12">
    <property type="entry name" value="ADP-RIBOSYLGLYCOHYDROLASE-RELATED"/>
    <property type="match status" value="1"/>
</dbReference>
<dbReference type="PANTHER" id="PTHR16222">
    <property type="entry name" value="ADP-RIBOSYLGLYCOHYDROLASE"/>
    <property type="match status" value="1"/>
</dbReference>
<protein>
    <submittedName>
        <fullName evidence="1">ADP-ribosylglycohydrolase family protein</fullName>
    </submittedName>
</protein>
<reference evidence="2" key="1">
    <citation type="journal article" date="2019" name="Int. J. Syst. Evol. Microbiol.">
        <title>The Global Catalogue of Microorganisms (GCM) 10K type strain sequencing project: providing services to taxonomists for standard genome sequencing and annotation.</title>
        <authorList>
            <consortium name="The Broad Institute Genomics Platform"/>
            <consortium name="The Broad Institute Genome Sequencing Center for Infectious Disease"/>
            <person name="Wu L."/>
            <person name="Ma J."/>
        </authorList>
    </citation>
    <scope>NUCLEOTIDE SEQUENCE [LARGE SCALE GENOMIC DNA]</scope>
    <source>
        <strain evidence="2">CGMCC 1.13718</strain>
    </source>
</reference>
<evidence type="ECO:0000313" key="1">
    <source>
        <dbReference type="EMBL" id="MFC6634403.1"/>
    </source>
</evidence>
<name>A0ABW1YPT9_9GAMM</name>
<dbReference type="InterPro" id="IPR050792">
    <property type="entry name" value="ADP-ribosylglycohydrolase"/>
</dbReference>
<evidence type="ECO:0000313" key="2">
    <source>
        <dbReference type="Proteomes" id="UP001596425"/>
    </source>
</evidence>
<dbReference type="Pfam" id="PF03747">
    <property type="entry name" value="ADP_ribosyl_GH"/>
    <property type="match status" value="1"/>
</dbReference>
<dbReference type="RefSeq" id="WP_226865352.1">
    <property type="nucleotide sequence ID" value="NZ_JACZFR010000051.1"/>
</dbReference>
<dbReference type="Gene3D" id="1.10.4080.10">
    <property type="entry name" value="ADP-ribosylation/Crystallin J1"/>
    <property type="match status" value="1"/>
</dbReference>
<keyword evidence="2" id="KW-1185">Reference proteome</keyword>
<sequence>MITQEEEHMDALKDRFAGALLGLACGDAIGTTLEFTPRGSFQPITDMIGGGPFRLKPGQWTDDTSMALCLAESLVEKGGFDPADQMTRYLNWWHWGYLSSTGTCFDIGNTVRAALTRFQETGEPYSGSRDPRAAGNGSLMRLAPVVLFAYASPGELWTLAADSSRTTHGACEAIESCQLFARLIYRALSGHPKETLLTAVPGEWREDKIRQLATGSFTGKSSADIKGSGYCFESLEAALWCFFNTNSYSEAVLTAANLGDDADTTAAICGQLAGAFYGAAAIPSQWLDKLAMREDIEMLAARLYDRAVGSGIADSSH</sequence>
<organism evidence="1 2">
    <name type="scientific">Microbulbifer taiwanensis</name>
    <dbReference type="NCBI Taxonomy" id="986746"/>
    <lineage>
        <taxon>Bacteria</taxon>
        <taxon>Pseudomonadati</taxon>
        <taxon>Pseudomonadota</taxon>
        <taxon>Gammaproteobacteria</taxon>
        <taxon>Cellvibrionales</taxon>
        <taxon>Microbulbiferaceae</taxon>
        <taxon>Microbulbifer</taxon>
    </lineage>
</organism>
<comment type="caution">
    <text evidence="1">The sequence shown here is derived from an EMBL/GenBank/DDBJ whole genome shotgun (WGS) entry which is preliminary data.</text>
</comment>
<dbReference type="SUPFAM" id="SSF101478">
    <property type="entry name" value="ADP-ribosylglycohydrolase"/>
    <property type="match status" value="1"/>
</dbReference>
<dbReference type="Proteomes" id="UP001596425">
    <property type="component" value="Unassembled WGS sequence"/>
</dbReference>
<dbReference type="InterPro" id="IPR005502">
    <property type="entry name" value="Ribosyl_crysJ1"/>
</dbReference>
<proteinExistence type="predicted"/>
<accession>A0ABW1YPT9</accession>
<dbReference type="EMBL" id="JBHSVR010000001">
    <property type="protein sequence ID" value="MFC6634403.1"/>
    <property type="molecule type" value="Genomic_DNA"/>
</dbReference>
<gene>
    <name evidence="1" type="ORF">ACFQBM_13965</name>
</gene>